<gene>
    <name evidence="1" type="ORF">HCU01_29320</name>
</gene>
<name>A0ABQ0WK14_9GAMM</name>
<keyword evidence="2" id="KW-1185">Reference proteome</keyword>
<evidence type="ECO:0000313" key="2">
    <source>
        <dbReference type="Proteomes" id="UP000321726"/>
    </source>
</evidence>
<proteinExistence type="predicted"/>
<organism evidence="1 2">
    <name type="scientific">Halomonas cupida</name>
    <dbReference type="NCBI Taxonomy" id="44933"/>
    <lineage>
        <taxon>Bacteria</taxon>
        <taxon>Pseudomonadati</taxon>
        <taxon>Pseudomonadota</taxon>
        <taxon>Gammaproteobacteria</taxon>
        <taxon>Oceanospirillales</taxon>
        <taxon>Halomonadaceae</taxon>
        <taxon>Halomonas</taxon>
    </lineage>
</organism>
<dbReference type="Proteomes" id="UP000321726">
    <property type="component" value="Unassembled WGS sequence"/>
</dbReference>
<comment type="caution">
    <text evidence="1">The sequence shown here is derived from an EMBL/GenBank/DDBJ whole genome shotgun (WGS) entry which is preliminary data.</text>
</comment>
<reference evidence="1 2" key="1">
    <citation type="submission" date="2019-07" db="EMBL/GenBank/DDBJ databases">
        <title>Whole genome shotgun sequence of Halomonas cupida NBRC 102219.</title>
        <authorList>
            <person name="Hosoyama A."/>
            <person name="Uohara A."/>
            <person name="Ohji S."/>
            <person name="Ichikawa N."/>
        </authorList>
    </citation>
    <scope>NUCLEOTIDE SEQUENCE [LARGE SCALE GENOMIC DNA]</scope>
    <source>
        <strain evidence="1 2">NBRC 102219</strain>
    </source>
</reference>
<dbReference type="EMBL" id="BJXU01000121">
    <property type="protein sequence ID" value="GEN24983.1"/>
    <property type="molecule type" value="Genomic_DNA"/>
</dbReference>
<evidence type="ECO:0000313" key="1">
    <source>
        <dbReference type="EMBL" id="GEN24983.1"/>
    </source>
</evidence>
<protein>
    <submittedName>
        <fullName evidence="1">Uncharacterized protein</fullName>
    </submittedName>
</protein>
<accession>A0ABQ0WK14</accession>
<sequence length="161" mass="18135">MSCLAANGTDIEGWTCESLSKEWFLPTDIMESEEKGRPWIIAHRWERRWNRQLRDLVDSQALGTLGFDAIAELQLSLDIARHRKSGKCQAVGPAPGNAQAKPGRILEGQRVCYCHMSQPEIAGWQKRERHRLARSKAVMARPKDTGFCIGQYTNLDRTAAG</sequence>